<keyword evidence="2" id="KW-1185">Reference proteome</keyword>
<dbReference type="KEGG" id="tps:THAPSDRAFT_6418"/>
<dbReference type="NCBIfam" id="TIGR00730">
    <property type="entry name" value="Rossman fold protein, TIGR00730 family"/>
    <property type="match status" value="1"/>
</dbReference>
<dbReference type="HOGENOM" id="CLU_958087_0_0_1"/>
<proteinExistence type="predicted"/>
<reference evidence="1 2" key="2">
    <citation type="journal article" date="2008" name="Nature">
        <title>The Phaeodactylum genome reveals the evolutionary history of diatom genomes.</title>
        <authorList>
            <person name="Bowler C."/>
            <person name="Allen A.E."/>
            <person name="Badger J.H."/>
            <person name="Grimwood J."/>
            <person name="Jabbari K."/>
            <person name="Kuo A."/>
            <person name="Maheswari U."/>
            <person name="Martens C."/>
            <person name="Maumus F."/>
            <person name="Otillar R.P."/>
            <person name="Rayko E."/>
            <person name="Salamov A."/>
            <person name="Vandepoele K."/>
            <person name="Beszteri B."/>
            <person name="Gruber A."/>
            <person name="Heijde M."/>
            <person name="Katinka M."/>
            <person name="Mock T."/>
            <person name="Valentin K."/>
            <person name="Verret F."/>
            <person name="Berges J.A."/>
            <person name="Brownlee C."/>
            <person name="Cadoret J.P."/>
            <person name="Chiovitti A."/>
            <person name="Choi C.J."/>
            <person name="Coesel S."/>
            <person name="De Martino A."/>
            <person name="Detter J.C."/>
            <person name="Durkin C."/>
            <person name="Falciatore A."/>
            <person name="Fournet J."/>
            <person name="Haruta M."/>
            <person name="Huysman M.J."/>
            <person name="Jenkins B.D."/>
            <person name="Jiroutova K."/>
            <person name="Jorgensen R.E."/>
            <person name="Joubert Y."/>
            <person name="Kaplan A."/>
            <person name="Kroger N."/>
            <person name="Kroth P.G."/>
            <person name="La Roche J."/>
            <person name="Lindquist E."/>
            <person name="Lommer M."/>
            <person name="Martin-Jezequel V."/>
            <person name="Lopez P.J."/>
            <person name="Lucas S."/>
            <person name="Mangogna M."/>
            <person name="McGinnis K."/>
            <person name="Medlin L.K."/>
            <person name="Montsant A."/>
            <person name="Oudot-Le Secq M.P."/>
            <person name="Napoli C."/>
            <person name="Obornik M."/>
            <person name="Parker M.S."/>
            <person name="Petit J.L."/>
            <person name="Porcel B.M."/>
            <person name="Poulsen N."/>
            <person name="Robison M."/>
            <person name="Rychlewski L."/>
            <person name="Rynearson T.A."/>
            <person name="Schmutz J."/>
            <person name="Shapiro H."/>
            <person name="Siaut M."/>
            <person name="Stanley M."/>
            <person name="Sussman M.R."/>
            <person name="Taylor A.R."/>
            <person name="Vardi A."/>
            <person name="von Dassow P."/>
            <person name="Vyverman W."/>
            <person name="Willis A."/>
            <person name="Wyrwicz L.S."/>
            <person name="Rokhsar D.S."/>
            <person name="Weissenbach J."/>
            <person name="Armbrust E.V."/>
            <person name="Green B.R."/>
            <person name="Van de Peer Y."/>
            <person name="Grigoriev I.V."/>
        </authorList>
    </citation>
    <scope>NUCLEOTIDE SEQUENCE [LARGE SCALE GENOMIC DNA]</scope>
    <source>
        <strain evidence="1 2">CCMP1335</strain>
    </source>
</reference>
<dbReference type="FunFam" id="3.40.50.450:FF:000085">
    <property type="entry name" value="Cytokinin riboside 5'-monophosphate phosphoribohydrolase"/>
    <property type="match status" value="1"/>
</dbReference>
<dbReference type="GO" id="GO:0102682">
    <property type="term" value="F:cytokinin riboside 5'-monophosphate phosphoribohydrolase activity"/>
    <property type="evidence" value="ECO:0000318"/>
    <property type="project" value="GO_Central"/>
</dbReference>
<organism evidence="1 2">
    <name type="scientific">Thalassiosira pseudonana</name>
    <name type="common">Marine diatom</name>
    <name type="synonym">Cyclotella nana</name>
    <dbReference type="NCBI Taxonomy" id="35128"/>
    <lineage>
        <taxon>Eukaryota</taxon>
        <taxon>Sar</taxon>
        <taxon>Stramenopiles</taxon>
        <taxon>Ochrophyta</taxon>
        <taxon>Bacillariophyta</taxon>
        <taxon>Coscinodiscophyceae</taxon>
        <taxon>Thalassiosirophycidae</taxon>
        <taxon>Thalassiosirales</taxon>
        <taxon>Thalassiosiraceae</taxon>
        <taxon>Thalassiosira</taxon>
    </lineage>
</organism>
<gene>
    <name evidence="1" type="ORF">THAPSDRAFT_6418</name>
</gene>
<dbReference type="AlphaFoldDB" id="B8C494"/>
<dbReference type="PANTHER" id="PTHR31223:SF70">
    <property type="entry name" value="LOG FAMILY PROTEIN YJL055W"/>
    <property type="match status" value="1"/>
</dbReference>
<dbReference type="InterPro" id="IPR031100">
    <property type="entry name" value="LOG_fam"/>
</dbReference>
<dbReference type="RefSeq" id="XP_002291575.1">
    <property type="nucleotide sequence ID" value="XM_002291539.1"/>
</dbReference>
<dbReference type="GO" id="GO:0009691">
    <property type="term" value="P:cytokinin biosynthetic process"/>
    <property type="evidence" value="ECO:0000318"/>
    <property type="project" value="GO_Central"/>
</dbReference>
<dbReference type="STRING" id="35128.B8C494"/>
<dbReference type="InterPro" id="IPR005269">
    <property type="entry name" value="LOG"/>
</dbReference>
<dbReference type="PANTHER" id="PTHR31223">
    <property type="entry name" value="LOG FAMILY PROTEIN YJL055W"/>
    <property type="match status" value="1"/>
</dbReference>
<dbReference type="OMA" id="HQKPIGL"/>
<sequence>MATKPTPLRICCYGSSSSKTPEKYTNAAYELGIILARRGHTCVNGAGSAGCMAAMNQGASDGNGRIVGVIHEMFIVDGSDWLEGSQHTFANNGGKHELLVAKGDDLQERKRLLVKGADGLVVLPGGPGTWDELWEMACARHVGFHNMPIVCVNVDGYYDTFMSILQRAHSDELLYKEPQDIVHFEETPEAAVKWIEDYLADPRNKEKQQKTIKTRTSVLKRLQSNVSGSAFAGFQRMVSFFGDEGLQRDGNDVFESTAETVSTVSLWRNNAVVFTAGLSLGFLLANRMRSK</sequence>
<name>B8C494_THAPS</name>
<evidence type="ECO:0000313" key="1">
    <source>
        <dbReference type="EMBL" id="EED91682.1"/>
    </source>
</evidence>
<dbReference type="eggNOG" id="ENOG502RRCS">
    <property type="taxonomic scope" value="Eukaryota"/>
</dbReference>
<dbReference type="InParanoid" id="B8C494"/>
<evidence type="ECO:0000313" key="2">
    <source>
        <dbReference type="Proteomes" id="UP000001449"/>
    </source>
</evidence>
<accession>B8C494</accession>
<evidence type="ECO:0008006" key="3">
    <source>
        <dbReference type="Google" id="ProtNLM"/>
    </source>
</evidence>
<reference evidence="1 2" key="1">
    <citation type="journal article" date="2004" name="Science">
        <title>The genome of the diatom Thalassiosira pseudonana: ecology, evolution, and metabolism.</title>
        <authorList>
            <person name="Armbrust E.V."/>
            <person name="Berges J.A."/>
            <person name="Bowler C."/>
            <person name="Green B.R."/>
            <person name="Martinez D."/>
            <person name="Putnam N.H."/>
            <person name="Zhou S."/>
            <person name="Allen A.E."/>
            <person name="Apt K.E."/>
            <person name="Bechner M."/>
            <person name="Brzezinski M.A."/>
            <person name="Chaal B.K."/>
            <person name="Chiovitti A."/>
            <person name="Davis A.K."/>
            <person name="Demarest M.S."/>
            <person name="Detter J.C."/>
            <person name="Glavina T."/>
            <person name="Goodstein D."/>
            <person name="Hadi M.Z."/>
            <person name="Hellsten U."/>
            <person name="Hildebrand M."/>
            <person name="Jenkins B.D."/>
            <person name="Jurka J."/>
            <person name="Kapitonov V.V."/>
            <person name="Kroger N."/>
            <person name="Lau W.W."/>
            <person name="Lane T.W."/>
            <person name="Larimer F.W."/>
            <person name="Lippmeier J.C."/>
            <person name="Lucas S."/>
            <person name="Medina M."/>
            <person name="Montsant A."/>
            <person name="Obornik M."/>
            <person name="Parker M.S."/>
            <person name="Palenik B."/>
            <person name="Pazour G.J."/>
            <person name="Richardson P.M."/>
            <person name="Rynearson T.A."/>
            <person name="Saito M.A."/>
            <person name="Schwartz D.C."/>
            <person name="Thamatrakoln K."/>
            <person name="Valentin K."/>
            <person name="Vardi A."/>
            <person name="Wilkerson F.P."/>
            <person name="Rokhsar D.S."/>
        </authorList>
    </citation>
    <scope>NUCLEOTIDE SEQUENCE [LARGE SCALE GENOMIC DNA]</scope>
    <source>
        <strain evidence="1 2">CCMP1335</strain>
    </source>
</reference>
<dbReference type="EMBL" id="CM000643">
    <property type="protein sequence ID" value="EED91682.1"/>
    <property type="molecule type" value="Genomic_DNA"/>
</dbReference>
<dbReference type="PaxDb" id="35128-Thaps6418"/>
<dbReference type="GO" id="GO:0005829">
    <property type="term" value="C:cytosol"/>
    <property type="evidence" value="ECO:0000318"/>
    <property type="project" value="GO_Central"/>
</dbReference>
<dbReference type="Pfam" id="PF03641">
    <property type="entry name" value="Lysine_decarbox"/>
    <property type="match status" value="1"/>
</dbReference>
<protein>
    <recommendedName>
        <fullName evidence="3">Lysine decarboxylase</fullName>
    </recommendedName>
</protein>
<dbReference type="SUPFAM" id="SSF102405">
    <property type="entry name" value="MCP/YpsA-like"/>
    <property type="match status" value="1"/>
</dbReference>
<dbReference type="Gene3D" id="3.40.50.450">
    <property type="match status" value="1"/>
</dbReference>
<dbReference type="GeneID" id="7453471"/>
<dbReference type="Proteomes" id="UP000001449">
    <property type="component" value="Chromosome 6"/>
</dbReference>